<keyword evidence="3" id="KW-0677">Repeat</keyword>
<dbReference type="Pfam" id="PF14670">
    <property type="entry name" value="FXa_inhibition"/>
    <property type="match status" value="1"/>
</dbReference>
<keyword evidence="2" id="KW-0732">Signal</keyword>
<dbReference type="Pfam" id="PF00431">
    <property type="entry name" value="CUB"/>
    <property type="match status" value="4"/>
</dbReference>
<dbReference type="EMBL" id="CALNXJ010000002">
    <property type="protein sequence ID" value="CAH3033073.1"/>
    <property type="molecule type" value="Genomic_DNA"/>
</dbReference>
<sequence>MLLTFLGSCLYNLYGPQGNFSTPNYPQNYGHNVHCTWLITTSPGSYIFLRFDHFHLEGSHGSCPYDYVRIYDGNSYQSLTMRRCDYQDSWCIYSHSNILYVHFQTDGSVSYPGFTAFYKKVSERYAACKVNSSSESTSSASNISPSPATSISSTASAMLPALPGSCLYNLGGQYGYFHSPNYPSNYDHHLYCVWGYYIYLRFDHFHLEGGFGSCPYDYVQIYDGTSYQSLTIRRCHYQNSWCVYSHSNVLYVYFVTDHSVSYSGFTAYYERVHETYYVCPHPNATHHLPSSTFSGISPSPASISPMSTAMLPPASGSCLYNLYGPQGNFSTPNYPQNYGHNVHCTWLITTSPGSYIFLRFDHFHLEGSHGSCPYDYVRIYDGNSYQSLTMRRCDYQDSWCIYSHSNVLYVHFQTDGSVSYPGFTAFYEKVSKRYAVCKVNSSISQGITPTSAAPRASASAAPSFPSECHYHSYLTEAERRMSYYNGFNGYLQCDNLLPFGWYRFGGAAGTEMPTSCVGKNRCGTHAPGWLNGSHPRAIDGIVRAKVCFHWGSDCCLWSASIRVRNCSGFYVYELVPPPTCHLRYCGNGGALNPTSIAPTPTQSIAAVTPAIPGNCFHHLNQPSGSFESPGKPGCYPNNKHCAWLLEAPVGQYIELRFYSFHLEYGSSNCPWDYVEILDGNSLHSPILVKACGQLAWWRLYSSGRFLMVLFNSDGIIGMPGFSAYYRASYYRYNIPLPSQQVSITSPVQCFPTQTQTATPFTSNVHGIQPTPASAMTSTFYAASSVNVQPDPSQFQFHLPAQCEQSCHNTLGSYTCSCVSGYQLAADGKSCSDVDECLINNGGCSHHCYNIPGSYYCGCPEGTSMGANNLTCVEPGVSVNCSDIITVALEKKTFPFFDVARLHLRYSSCKATQNDTHLLISTPLNGCGTLVNETEDDLIFWNEIRTEVVLIDNVITRSHDVKIPFYCSYSRRKWVNLGFKPQHLHFGTEAGYGNFTFKIDFYKSSSFSTPYTEQDYPLSVPVNQYLYVRYSVESSADLAIMAVTCRATKTGSLYSWPQYSIILNGCPRDTTMEYNFDPQRNYQQFKIRAFRFFNDYDQVYIHCEVLACHKYSSNSRCTQSCLGSKKRKRRDVTRDETEHEESTTKVTLTRGPLIIQQDEEPGGKFTYNQTALIGGVAGAGGFALVAVAALAVLFVKYRIARRFINRNKVGDLYTTQDEQLSRRNAYVQPEDMVEQEDSF</sequence>
<feature type="domain" description="ZP" evidence="8">
    <location>
        <begin position="870"/>
        <end position="1123"/>
    </location>
</feature>
<keyword evidence="6" id="KW-0812">Transmembrane</keyword>
<evidence type="ECO:0000259" key="8">
    <source>
        <dbReference type="PROSITE" id="PS51034"/>
    </source>
</evidence>
<reference evidence="9 10" key="1">
    <citation type="submission" date="2022-05" db="EMBL/GenBank/DDBJ databases">
        <authorList>
            <consortium name="Genoscope - CEA"/>
            <person name="William W."/>
        </authorList>
    </citation>
    <scope>NUCLEOTIDE SEQUENCE [LARGE SCALE GENOMIC DNA]</scope>
</reference>
<dbReference type="PANTHER" id="PTHR24251:SF52">
    <property type="entry name" value="CUB DOMAIN-CONTAINING PROTEIN"/>
    <property type="match status" value="1"/>
</dbReference>
<organism evidence="9 10">
    <name type="scientific">Pocillopora meandrina</name>
    <dbReference type="NCBI Taxonomy" id="46732"/>
    <lineage>
        <taxon>Eukaryota</taxon>
        <taxon>Metazoa</taxon>
        <taxon>Cnidaria</taxon>
        <taxon>Anthozoa</taxon>
        <taxon>Hexacorallia</taxon>
        <taxon>Scleractinia</taxon>
        <taxon>Astrocoeniina</taxon>
        <taxon>Pocilloporidae</taxon>
        <taxon>Pocillopora</taxon>
    </lineage>
</organism>
<dbReference type="Gene3D" id="2.60.120.290">
    <property type="entry name" value="Spermadhesin, CUB domain"/>
    <property type="match status" value="4"/>
</dbReference>
<dbReference type="PANTHER" id="PTHR24251">
    <property type="entry name" value="OVOCHYMASE-RELATED"/>
    <property type="match status" value="1"/>
</dbReference>
<dbReference type="Pfam" id="PF23344">
    <property type="entry name" value="ZP-N"/>
    <property type="match status" value="1"/>
</dbReference>
<dbReference type="SMART" id="SM00241">
    <property type="entry name" value="ZP"/>
    <property type="match status" value="1"/>
</dbReference>
<dbReference type="Proteomes" id="UP001159428">
    <property type="component" value="Unassembled WGS sequence"/>
</dbReference>
<feature type="domain" description="CUB" evidence="7">
    <location>
        <begin position="9"/>
        <end position="121"/>
    </location>
</feature>
<dbReference type="FunFam" id="2.10.25.10:FF:000240">
    <property type="entry name" value="Vitamin K-dependent protein S"/>
    <property type="match status" value="1"/>
</dbReference>
<dbReference type="CDD" id="cd00041">
    <property type="entry name" value="CUB"/>
    <property type="match status" value="4"/>
</dbReference>
<dbReference type="SMART" id="SM00179">
    <property type="entry name" value="EGF_CA"/>
    <property type="match status" value="2"/>
</dbReference>
<dbReference type="SMART" id="SM00181">
    <property type="entry name" value="EGF"/>
    <property type="match status" value="2"/>
</dbReference>
<comment type="caution">
    <text evidence="9">The sequence shown here is derived from an EMBL/GenBank/DDBJ whole genome shotgun (WGS) entry which is preliminary data.</text>
</comment>
<dbReference type="PROSITE" id="PS51034">
    <property type="entry name" value="ZP_2"/>
    <property type="match status" value="1"/>
</dbReference>
<dbReference type="InterPro" id="IPR026823">
    <property type="entry name" value="cEGF"/>
</dbReference>
<evidence type="ECO:0000313" key="10">
    <source>
        <dbReference type="Proteomes" id="UP001159428"/>
    </source>
</evidence>
<dbReference type="CDD" id="cd00054">
    <property type="entry name" value="EGF_CA"/>
    <property type="match status" value="2"/>
</dbReference>
<keyword evidence="4" id="KW-1015">Disulfide bond</keyword>
<evidence type="ECO:0000256" key="1">
    <source>
        <dbReference type="ARBA" id="ARBA00022536"/>
    </source>
</evidence>
<dbReference type="InterPro" id="IPR055355">
    <property type="entry name" value="ZP-C"/>
</dbReference>
<dbReference type="InterPro" id="IPR057774">
    <property type="entry name" value="D8C_UMOD/GP2/OIT3-like"/>
</dbReference>
<dbReference type="AlphaFoldDB" id="A0AAU9VS62"/>
<feature type="transmembrane region" description="Helical" evidence="6">
    <location>
        <begin position="1170"/>
        <end position="1194"/>
    </location>
</feature>
<evidence type="ECO:0000313" key="9">
    <source>
        <dbReference type="EMBL" id="CAH3033073.1"/>
    </source>
</evidence>
<feature type="domain" description="CUB" evidence="7">
    <location>
        <begin position="166"/>
        <end position="272"/>
    </location>
</feature>
<feature type="domain" description="CUB" evidence="7">
    <location>
        <begin position="318"/>
        <end position="430"/>
    </location>
</feature>
<dbReference type="InterPro" id="IPR018097">
    <property type="entry name" value="EGF_Ca-bd_CS"/>
</dbReference>
<dbReference type="InterPro" id="IPR001507">
    <property type="entry name" value="ZP_dom"/>
</dbReference>
<dbReference type="SUPFAM" id="SSF49854">
    <property type="entry name" value="Spermadhesin, CUB domain"/>
    <property type="match status" value="4"/>
</dbReference>
<evidence type="ECO:0000256" key="4">
    <source>
        <dbReference type="ARBA" id="ARBA00023157"/>
    </source>
</evidence>
<accession>A0AAU9VS62</accession>
<dbReference type="GO" id="GO:0005509">
    <property type="term" value="F:calcium ion binding"/>
    <property type="evidence" value="ECO:0007669"/>
    <property type="project" value="InterPro"/>
</dbReference>
<dbReference type="SMART" id="SM00042">
    <property type="entry name" value="CUB"/>
    <property type="match status" value="4"/>
</dbReference>
<evidence type="ECO:0008006" key="11">
    <source>
        <dbReference type="Google" id="ProtNLM"/>
    </source>
</evidence>
<keyword evidence="6" id="KW-0472">Membrane</keyword>
<evidence type="ECO:0000259" key="7">
    <source>
        <dbReference type="PROSITE" id="PS01180"/>
    </source>
</evidence>
<dbReference type="Gene3D" id="2.10.25.10">
    <property type="entry name" value="Laminin"/>
    <property type="match status" value="2"/>
</dbReference>
<evidence type="ECO:0000256" key="6">
    <source>
        <dbReference type="SAM" id="Phobius"/>
    </source>
</evidence>
<dbReference type="Pfam" id="PF12662">
    <property type="entry name" value="cEGF"/>
    <property type="match status" value="1"/>
</dbReference>
<dbReference type="InterPro" id="IPR000859">
    <property type="entry name" value="CUB_dom"/>
</dbReference>
<dbReference type="InterPro" id="IPR000742">
    <property type="entry name" value="EGF"/>
</dbReference>
<dbReference type="PROSITE" id="PS01187">
    <property type="entry name" value="EGF_CA"/>
    <property type="match status" value="1"/>
</dbReference>
<dbReference type="InterPro" id="IPR055356">
    <property type="entry name" value="ZP-N"/>
</dbReference>
<proteinExistence type="predicted"/>
<dbReference type="FunFam" id="2.60.120.290:FF:000013">
    <property type="entry name" value="Membrane frizzled-related protein"/>
    <property type="match status" value="3"/>
</dbReference>
<dbReference type="Pfam" id="PF00100">
    <property type="entry name" value="Zona_pellucida"/>
    <property type="match status" value="1"/>
</dbReference>
<keyword evidence="1" id="KW-0245">EGF-like domain</keyword>
<dbReference type="SUPFAM" id="SSF57196">
    <property type="entry name" value="EGF/Laminin"/>
    <property type="match status" value="2"/>
</dbReference>
<dbReference type="Pfam" id="PF23283">
    <property type="entry name" value="D8C_UMOD"/>
    <property type="match status" value="1"/>
</dbReference>
<feature type="domain" description="CUB" evidence="7">
    <location>
        <begin position="615"/>
        <end position="728"/>
    </location>
</feature>
<evidence type="ECO:0000256" key="2">
    <source>
        <dbReference type="ARBA" id="ARBA00022729"/>
    </source>
</evidence>
<dbReference type="PROSITE" id="PS01180">
    <property type="entry name" value="CUB"/>
    <property type="match status" value="4"/>
</dbReference>
<protein>
    <recommendedName>
        <fullName evidence="11">Deleted in malignant brain tumors 1 protein</fullName>
    </recommendedName>
</protein>
<keyword evidence="6" id="KW-1133">Transmembrane helix</keyword>
<gene>
    <name evidence="9" type="ORF">PMEA_00010902</name>
</gene>
<dbReference type="Gene3D" id="2.60.40.3210">
    <property type="entry name" value="Zona pellucida, ZP-N domain"/>
    <property type="match status" value="1"/>
</dbReference>
<evidence type="ECO:0000256" key="3">
    <source>
        <dbReference type="ARBA" id="ARBA00022737"/>
    </source>
</evidence>
<dbReference type="InterPro" id="IPR035914">
    <property type="entry name" value="Sperma_CUB_dom_sf"/>
</dbReference>
<dbReference type="InterPro" id="IPR042235">
    <property type="entry name" value="ZP-C_dom"/>
</dbReference>
<evidence type="ECO:0000256" key="5">
    <source>
        <dbReference type="PROSITE-ProRule" id="PRU00059"/>
    </source>
</evidence>
<keyword evidence="10" id="KW-1185">Reference proteome</keyword>
<name>A0AAU9VS62_9CNID</name>
<comment type="caution">
    <text evidence="5">Lacks conserved residue(s) required for the propagation of feature annotation.</text>
</comment>
<dbReference type="InterPro" id="IPR001881">
    <property type="entry name" value="EGF-like_Ca-bd_dom"/>
</dbReference>
<dbReference type="Gene3D" id="2.60.40.4100">
    <property type="entry name" value="Zona pellucida, ZP-C domain"/>
    <property type="match status" value="1"/>
</dbReference>